<protein>
    <recommendedName>
        <fullName evidence="4">YitT family protein</fullName>
    </recommendedName>
</protein>
<dbReference type="AlphaFoldDB" id="A0A7W5N362"/>
<accession>A0A7W5N362</accession>
<keyword evidence="1" id="KW-1133">Transmembrane helix</keyword>
<organism evidence="2 3">
    <name type="scientific">Halomonas stenophila</name>
    <dbReference type="NCBI Taxonomy" id="795312"/>
    <lineage>
        <taxon>Bacteria</taxon>
        <taxon>Pseudomonadati</taxon>
        <taxon>Pseudomonadota</taxon>
        <taxon>Gammaproteobacteria</taxon>
        <taxon>Oceanospirillales</taxon>
        <taxon>Halomonadaceae</taxon>
        <taxon>Halomonas</taxon>
    </lineage>
</organism>
<name>A0A7W5N362_9GAMM</name>
<reference evidence="2 3" key="1">
    <citation type="submission" date="2020-08" db="EMBL/GenBank/DDBJ databases">
        <title>Genomic Encyclopedia of Type Strains, Phase III (KMG-III): the genomes of soil and plant-associated and newly described type strains.</title>
        <authorList>
            <person name="Whitman W."/>
        </authorList>
    </citation>
    <scope>NUCLEOTIDE SEQUENCE [LARGE SCALE GENOMIC DNA]</scope>
    <source>
        <strain evidence="2 3">CECT 7744</strain>
    </source>
</reference>
<proteinExistence type="predicted"/>
<evidence type="ECO:0008006" key="4">
    <source>
        <dbReference type="Google" id="ProtNLM"/>
    </source>
</evidence>
<sequence>MQLGIDGGILLVAFFMLPLDRVALSVFGALALNMIIALNHKPGRYLGVS</sequence>
<keyword evidence="3" id="KW-1185">Reference proteome</keyword>
<evidence type="ECO:0000256" key="1">
    <source>
        <dbReference type="SAM" id="Phobius"/>
    </source>
</evidence>
<evidence type="ECO:0000313" key="2">
    <source>
        <dbReference type="EMBL" id="MBB3233033.1"/>
    </source>
</evidence>
<gene>
    <name evidence="2" type="ORF">FHR97_003915</name>
</gene>
<keyword evidence="1" id="KW-0472">Membrane</keyword>
<dbReference type="Proteomes" id="UP000518892">
    <property type="component" value="Unassembled WGS sequence"/>
</dbReference>
<evidence type="ECO:0000313" key="3">
    <source>
        <dbReference type="Proteomes" id="UP000518892"/>
    </source>
</evidence>
<dbReference type="RefSeq" id="WP_425486109.1">
    <property type="nucleotide sequence ID" value="NZ_JACHXR010000019.1"/>
</dbReference>
<comment type="caution">
    <text evidence="2">The sequence shown here is derived from an EMBL/GenBank/DDBJ whole genome shotgun (WGS) entry which is preliminary data.</text>
</comment>
<dbReference type="EMBL" id="JACHXR010000019">
    <property type="protein sequence ID" value="MBB3233033.1"/>
    <property type="molecule type" value="Genomic_DNA"/>
</dbReference>
<feature type="transmembrane region" description="Helical" evidence="1">
    <location>
        <begin position="12"/>
        <end position="36"/>
    </location>
</feature>
<keyword evidence="1" id="KW-0812">Transmembrane</keyword>